<evidence type="ECO:0000256" key="6">
    <source>
        <dbReference type="SAM" id="MobiDB-lite"/>
    </source>
</evidence>
<keyword evidence="2" id="KW-0808">Transferase</keyword>
<keyword evidence="3" id="KW-0547">Nucleotide-binding</keyword>
<sequence length="364" mass="41057">MEQSLLTEEVQNLIGPGEEAIYISQPKTTQSVIRDEGFTEECTDQAIAALQESNVVVEFTKEKIDLEAKLQRNTRNLESTRLHHRYTYHIVPPPPLPKAPSDSWLKRTLPTIPPKNRDFEVIAPERKPENCITELNFNLCHEFDDALFVSSSVKDVYQNLKPPCLAPQPPPQLRDGDALKRRPDMDTDKDMSAAVIEGNDAVTGHIISTTIGGKNGEPKQTISYMAERVVGTGSFGIVFQPLFPGENSVDQLVEIIKVLGTPTREEIRCMNPNYTDFRFPQIKAHPWHKVFHKRMPPEAIDLASRLLQYSPSLRCTALEACAHPFFSELREPNARLPNGRPLPPLFNFKQEWQMSGGFPLQAGH</sequence>
<dbReference type="GO" id="GO:0030154">
    <property type="term" value="P:cell differentiation"/>
    <property type="evidence" value="ECO:0007669"/>
    <property type="project" value="TreeGrafter"/>
</dbReference>
<keyword evidence="1" id="KW-0723">Serine/threonine-protein kinase</keyword>
<keyword evidence="5" id="KW-0067">ATP-binding</keyword>
<dbReference type="EMBL" id="QGKW02001911">
    <property type="protein sequence ID" value="KAF2569421.1"/>
    <property type="molecule type" value="Genomic_DNA"/>
</dbReference>
<evidence type="ECO:0000256" key="4">
    <source>
        <dbReference type="ARBA" id="ARBA00022777"/>
    </source>
</evidence>
<dbReference type="GO" id="GO:0009742">
    <property type="term" value="P:brassinosteroid mediated signaling pathway"/>
    <property type="evidence" value="ECO:0007669"/>
    <property type="project" value="TreeGrafter"/>
</dbReference>
<dbReference type="GO" id="GO:0005524">
    <property type="term" value="F:ATP binding"/>
    <property type="evidence" value="ECO:0007669"/>
    <property type="project" value="UniProtKB-KW"/>
</dbReference>
<accession>A0A8S9IHQ4</accession>
<organism evidence="7 8">
    <name type="scientific">Brassica cretica</name>
    <name type="common">Mustard</name>
    <dbReference type="NCBI Taxonomy" id="69181"/>
    <lineage>
        <taxon>Eukaryota</taxon>
        <taxon>Viridiplantae</taxon>
        <taxon>Streptophyta</taxon>
        <taxon>Embryophyta</taxon>
        <taxon>Tracheophyta</taxon>
        <taxon>Spermatophyta</taxon>
        <taxon>Magnoliopsida</taxon>
        <taxon>eudicotyledons</taxon>
        <taxon>Gunneridae</taxon>
        <taxon>Pentapetalae</taxon>
        <taxon>rosids</taxon>
        <taxon>malvids</taxon>
        <taxon>Brassicales</taxon>
        <taxon>Brassicaceae</taxon>
        <taxon>Brassiceae</taxon>
        <taxon>Brassica</taxon>
    </lineage>
</organism>
<dbReference type="GO" id="GO:0005737">
    <property type="term" value="C:cytoplasm"/>
    <property type="evidence" value="ECO:0007669"/>
    <property type="project" value="TreeGrafter"/>
</dbReference>
<feature type="region of interest" description="Disordered" evidence="6">
    <location>
        <begin position="161"/>
        <end position="185"/>
    </location>
</feature>
<reference evidence="7" key="1">
    <citation type="submission" date="2019-12" db="EMBL/GenBank/DDBJ databases">
        <title>Genome sequencing and annotation of Brassica cretica.</title>
        <authorList>
            <person name="Studholme D.J."/>
            <person name="Sarris P.F."/>
        </authorList>
    </citation>
    <scope>NUCLEOTIDE SEQUENCE</scope>
    <source>
        <strain evidence="7">PFS-001/15</strain>
        <tissue evidence="7">Leaf</tissue>
    </source>
</reference>
<evidence type="ECO:0000256" key="3">
    <source>
        <dbReference type="ARBA" id="ARBA00022741"/>
    </source>
</evidence>
<dbReference type="InterPro" id="IPR011009">
    <property type="entry name" value="Kinase-like_dom_sf"/>
</dbReference>
<dbReference type="GO" id="GO:0004674">
    <property type="term" value="F:protein serine/threonine kinase activity"/>
    <property type="evidence" value="ECO:0007669"/>
    <property type="project" value="UniProtKB-KW"/>
</dbReference>
<evidence type="ECO:0000313" key="8">
    <source>
        <dbReference type="Proteomes" id="UP000712281"/>
    </source>
</evidence>
<evidence type="ECO:0000313" key="7">
    <source>
        <dbReference type="EMBL" id="KAF2569421.1"/>
    </source>
</evidence>
<evidence type="ECO:0008006" key="9">
    <source>
        <dbReference type="Google" id="ProtNLM"/>
    </source>
</evidence>
<gene>
    <name evidence="7" type="ORF">F2Q68_00024779</name>
</gene>
<dbReference type="InterPro" id="IPR050591">
    <property type="entry name" value="GSK-3"/>
</dbReference>
<feature type="compositionally biased region" description="Basic and acidic residues" evidence="6">
    <location>
        <begin position="174"/>
        <end position="185"/>
    </location>
</feature>
<proteinExistence type="predicted"/>
<dbReference type="PANTHER" id="PTHR24057">
    <property type="entry name" value="GLYCOGEN SYNTHASE KINASE-3 ALPHA"/>
    <property type="match status" value="1"/>
</dbReference>
<dbReference type="Proteomes" id="UP000712281">
    <property type="component" value="Unassembled WGS sequence"/>
</dbReference>
<dbReference type="Gene3D" id="1.10.510.10">
    <property type="entry name" value="Transferase(Phosphotransferase) domain 1"/>
    <property type="match status" value="1"/>
</dbReference>
<name>A0A8S9IHQ4_BRACR</name>
<dbReference type="SUPFAM" id="SSF56112">
    <property type="entry name" value="Protein kinase-like (PK-like)"/>
    <property type="match status" value="1"/>
</dbReference>
<dbReference type="AlphaFoldDB" id="A0A8S9IHQ4"/>
<comment type="caution">
    <text evidence="7">The sequence shown here is derived from an EMBL/GenBank/DDBJ whole genome shotgun (WGS) entry which is preliminary data.</text>
</comment>
<evidence type="ECO:0000256" key="2">
    <source>
        <dbReference type="ARBA" id="ARBA00022679"/>
    </source>
</evidence>
<evidence type="ECO:0000256" key="5">
    <source>
        <dbReference type="ARBA" id="ARBA00022840"/>
    </source>
</evidence>
<keyword evidence="4" id="KW-0418">Kinase</keyword>
<protein>
    <recommendedName>
        <fullName evidence="9">Non-specific serine/threonine protein kinase</fullName>
    </recommendedName>
</protein>
<evidence type="ECO:0000256" key="1">
    <source>
        <dbReference type="ARBA" id="ARBA00022527"/>
    </source>
</evidence>
<dbReference type="PANTHER" id="PTHR24057:SF5">
    <property type="entry name" value="SHAGGY-RELATED PROTEIN KINASE IOTA-RELATED"/>
    <property type="match status" value="1"/>
</dbReference>
<dbReference type="GO" id="GO:0005634">
    <property type="term" value="C:nucleus"/>
    <property type="evidence" value="ECO:0007669"/>
    <property type="project" value="TreeGrafter"/>
</dbReference>